<comment type="caution">
    <text evidence="2">The sequence shown here is derived from an EMBL/GenBank/DDBJ whole genome shotgun (WGS) entry which is preliminary data.</text>
</comment>
<feature type="region of interest" description="Disordered" evidence="1">
    <location>
        <begin position="85"/>
        <end position="185"/>
    </location>
</feature>
<evidence type="ECO:0000313" key="3">
    <source>
        <dbReference type="Proteomes" id="UP001174936"/>
    </source>
</evidence>
<evidence type="ECO:0000313" key="2">
    <source>
        <dbReference type="EMBL" id="KAK0644174.1"/>
    </source>
</evidence>
<evidence type="ECO:0008006" key="4">
    <source>
        <dbReference type="Google" id="ProtNLM"/>
    </source>
</evidence>
<keyword evidence="3" id="KW-1185">Reference proteome</keyword>
<dbReference type="Proteomes" id="UP001174936">
    <property type="component" value="Unassembled WGS sequence"/>
</dbReference>
<evidence type="ECO:0000256" key="1">
    <source>
        <dbReference type="SAM" id="MobiDB-lite"/>
    </source>
</evidence>
<feature type="compositionally biased region" description="Basic and acidic residues" evidence="1">
    <location>
        <begin position="135"/>
        <end position="148"/>
    </location>
</feature>
<reference evidence="2" key="1">
    <citation type="submission" date="2023-06" db="EMBL/GenBank/DDBJ databases">
        <title>Genome-scale phylogeny and comparative genomics of the fungal order Sordariales.</title>
        <authorList>
            <consortium name="Lawrence Berkeley National Laboratory"/>
            <person name="Hensen N."/>
            <person name="Bonometti L."/>
            <person name="Westerberg I."/>
            <person name="Brannstrom I.O."/>
            <person name="Guillou S."/>
            <person name="Cros-Aarteil S."/>
            <person name="Calhoun S."/>
            <person name="Haridas S."/>
            <person name="Kuo A."/>
            <person name="Mondo S."/>
            <person name="Pangilinan J."/>
            <person name="Riley R."/>
            <person name="Labutti K."/>
            <person name="Andreopoulos B."/>
            <person name="Lipzen A."/>
            <person name="Chen C."/>
            <person name="Yanf M."/>
            <person name="Daum C."/>
            <person name="Ng V."/>
            <person name="Clum A."/>
            <person name="Steindorff A."/>
            <person name="Ohm R."/>
            <person name="Martin F."/>
            <person name="Silar P."/>
            <person name="Natvig D."/>
            <person name="Lalanne C."/>
            <person name="Gautier V."/>
            <person name="Ament-Velasquez S.L."/>
            <person name="Kruys A."/>
            <person name="Hutchinson M.I."/>
            <person name="Powell A.J."/>
            <person name="Barry K."/>
            <person name="Miller A.N."/>
            <person name="Grigoriev I.V."/>
            <person name="Debuchy R."/>
            <person name="Gladieux P."/>
            <person name="Thoren M.H."/>
            <person name="Johannesson H."/>
        </authorList>
    </citation>
    <scope>NUCLEOTIDE SEQUENCE</scope>
    <source>
        <strain evidence="2">SMH2532-1</strain>
    </source>
</reference>
<feature type="compositionally biased region" description="Low complexity" evidence="1">
    <location>
        <begin position="85"/>
        <end position="97"/>
    </location>
</feature>
<name>A0AA39Y1A9_9PEZI</name>
<protein>
    <recommendedName>
        <fullName evidence="4">BTB domain-containing protein</fullName>
    </recommendedName>
</protein>
<organism evidence="2 3">
    <name type="scientific">Cercophora newfieldiana</name>
    <dbReference type="NCBI Taxonomy" id="92897"/>
    <lineage>
        <taxon>Eukaryota</taxon>
        <taxon>Fungi</taxon>
        <taxon>Dikarya</taxon>
        <taxon>Ascomycota</taxon>
        <taxon>Pezizomycotina</taxon>
        <taxon>Sordariomycetes</taxon>
        <taxon>Sordariomycetidae</taxon>
        <taxon>Sordariales</taxon>
        <taxon>Lasiosphaeriaceae</taxon>
        <taxon>Cercophora</taxon>
    </lineage>
</organism>
<accession>A0AA39Y1A9</accession>
<gene>
    <name evidence="2" type="ORF">B0T16DRAFT_392570</name>
</gene>
<dbReference type="EMBL" id="JAULSV010000005">
    <property type="protein sequence ID" value="KAK0644174.1"/>
    <property type="molecule type" value="Genomic_DNA"/>
</dbReference>
<proteinExistence type="predicted"/>
<feature type="compositionally biased region" description="Polar residues" evidence="1">
    <location>
        <begin position="108"/>
        <end position="117"/>
    </location>
</feature>
<sequence>MPFNTCLPGPGFRRWAMSRFRYARAKLANLKSKSKFHGKNISEEFEIHCCFTANMTGNKMSENPTAVVDDAAASLKRASSIENLASPKKLRSASSSSEIPDDVESERLSTITGATSLSDDDSEEGLARSTTSEINHSKRDDRVDHVENDEIAGDESVTKAEQNDETPQSGGDAANEPVTAEQRPDSIISEVAQTIHKVDTDGIVTEHLGETIEKNDDRPDVTLKIEFVDDSVSIASSSPTSLETPESDAEEASIITTQSTPHEISGIRKIKAVSYHIDADLYVKVKQSGKTMIYKVYSPLIAAASPVWRKMIYGGGCPRPPSGNWMTEMTAPEDDAYGLDVVFSIIHYKFHEMPERPDIDQLYAIARVAETYGCPHVLVPFMEKWITGLEWHITAKKNNDDDKTLYLTWVFGVGRWFARVVSRVAIKATIDVDGTLLDARGQPWKAQGLPKGILDVIAHARLKALKTIIDSINGPLEALMGSPWDIFEFCRSKDAPDHTKEQCQLQQLGSLLKGLKTSGLTPLPEAEEYKGSAQNLAAKVKAIKVAHFKLPNVQPHQDTHGSCGIQHSQAIDGALSKTVQLTGYFVQELKDRAKRCGAFNGGLFHELKEMEERNPSPIPEEDLREDGAHFKQLEDFDTAPGYYSESYAGVVIKVEDVDA</sequence>
<dbReference type="AlphaFoldDB" id="A0AA39Y1A9"/>